<dbReference type="Proteomes" id="UP000223828">
    <property type="component" value="Unassembled WGS sequence"/>
</dbReference>
<dbReference type="GO" id="GO:0005829">
    <property type="term" value="C:cytosol"/>
    <property type="evidence" value="ECO:0007669"/>
    <property type="project" value="TreeGrafter"/>
</dbReference>
<evidence type="ECO:0000313" key="6">
    <source>
        <dbReference type="EMBL" id="UQW81441.1"/>
    </source>
</evidence>
<dbReference type="SUPFAM" id="SSF54909">
    <property type="entry name" value="Dimeric alpha+beta barrel"/>
    <property type="match status" value="1"/>
</dbReference>
<keyword evidence="3" id="KW-0804">Transcription</keyword>
<dbReference type="InterPro" id="IPR019888">
    <property type="entry name" value="Tscrpt_reg_AsnC-like"/>
</dbReference>
<dbReference type="SMART" id="SM00344">
    <property type="entry name" value="HTH_ASNC"/>
    <property type="match status" value="1"/>
</dbReference>
<dbReference type="OrthoDB" id="34294at2"/>
<proteinExistence type="predicted"/>
<reference evidence="6" key="4">
    <citation type="submission" date="2022-03" db="EMBL/GenBank/DDBJ databases">
        <title>Complete Genome Sequence of Staphylococcus edaphicus strain CCM 8731.</title>
        <authorList>
            <person name="Rimmer C.O."/>
            <person name="Thomas J.C."/>
        </authorList>
    </citation>
    <scope>NUCLEOTIDE SEQUENCE</scope>
    <source>
        <strain evidence="6">CCM 8731</strain>
    </source>
</reference>
<dbReference type="GO" id="GO:0043565">
    <property type="term" value="F:sequence-specific DNA binding"/>
    <property type="evidence" value="ECO:0007669"/>
    <property type="project" value="InterPro"/>
</dbReference>
<dbReference type="RefSeq" id="WP_099091346.1">
    <property type="nucleotide sequence ID" value="NZ_CP093217.1"/>
</dbReference>
<dbReference type="InterPro" id="IPR019887">
    <property type="entry name" value="Tscrpt_reg_AsnC/Lrp_C"/>
</dbReference>
<reference evidence="5" key="1">
    <citation type="journal article" date="2017" name="Appl. Environ. Microbiol.">
        <title>Staphylococcus edaphicus sp. nov., isolated in Antarctica, harbours mecC gene and genomic islands with suspected role in adaptation to extreme environment.</title>
        <authorList>
            <person name="Pantucek R."/>
            <person name="Sedlacek I."/>
            <person name="Indrakova A."/>
            <person name="Vrbovska V."/>
            <person name="Maslanova I."/>
            <person name="Kovarovic V."/>
            <person name="Svec P."/>
            <person name="Kralova S."/>
            <person name="Kristofova L."/>
            <person name="Keklakova J."/>
            <person name="Petras P."/>
            <person name="Doskar J."/>
        </authorList>
    </citation>
    <scope>NUCLEOTIDE SEQUENCE</scope>
    <source>
        <strain evidence="5">CCM 8730</strain>
    </source>
</reference>
<dbReference type="InterPro" id="IPR036388">
    <property type="entry name" value="WH-like_DNA-bd_sf"/>
</dbReference>
<sequence length="136" mass="15820">MDLTNSKIIRSLKKDSSMSLSDMSKITNLSIPAVRERISKLKDAGIIKKYTIDIDYSALGYDIDIIVEIVIKNNLYKDFKMFITEQNHIDFCYRISGDSCFLFKARFKNMPNVESFIDILQKYSHTKTHFIFSKTV</sequence>
<keyword evidence="8" id="KW-1185">Reference proteome</keyword>
<reference evidence="7" key="2">
    <citation type="submission" date="2017-10" db="EMBL/GenBank/DDBJ databases">
        <title>Staphylococcus edaphicus sp. nov., isolated in Antarctica, harbouring mecC gene and genomic islands essential in adaptation to extreme environment.</title>
        <authorList>
            <person name="Pantucek R."/>
            <person name="Sedlacek I."/>
            <person name="Indrakova A."/>
            <person name="Vrbovska V."/>
            <person name="Maslanova I."/>
            <person name="Kovarovic V."/>
            <person name="Svec P."/>
            <person name="Kralova S."/>
            <person name="Kristofova L."/>
            <person name="Keklakova J."/>
            <person name="Petras P."/>
            <person name="Doskar J."/>
        </authorList>
    </citation>
    <scope>NUCLEOTIDE SEQUENCE [LARGE SCALE GENOMIC DNA]</scope>
    <source>
        <strain evidence="7">CCM 5085</strain>
    </source>
</reference>
<dbReference type="EMBL" id="CP093217">
    <property type="protein sequence ID" value="UQW81441.1"/>
    <property type="molecule type" value="Genomic_DNA"/>
</dbReference>
<dbReference type="InterPro" id="IPR019885">
    <property type="entry name" value="Tscrpt_reg_HTH_AsnC-type_CS"/>
</dbReference>
<protein>
    <submittedName>
        <fullName evidence="5 6">AsnC family transcriptional regulator</fullName>
    </submittedName>
</protein>
<dbReference type="PROSITE" id="PS00519">
    <property type="entry name" value="HTH_ASNC_1"/>
    <property type="match status" value="1"/>
</dbReference>
<feature type="domain" description="HTH asnC-type" evidence="4">
    <location>
        <begin position="1"/>
        <end position="62"/>
    </location>
</feature>
<dbReference type="PANTHER" id="PTHR30154">
    <property type="entry name" value="LEUCINE-RESPONSIVE REGULATORY PROTEIN"/>
    <property type="match status" value="1"/>
</dbReference>
<dbReference type="Gene3D" id="3.30.70.920">
    <property type="match status" value="1"/>
</dbReference>
<dbReference type="Gene3D" id="1.10.10.10">
    <property type="entry name" value="Winged helix-like DNA-binding domain superfamily/Winged helix DNA-binding domain"/>
    <property type="match status" value="1"/>
</dbReference>
<evidence type="ECO:0000313" key="5">
    <source>
        <dbReference type="EMBL" id="PHK48563.1"/>
    </source>
</evidence>
<evidence type="ECO:0000256" key="1">
    <source>
        <dbReference type="ARBA" id="ARBA00023015"/>
    </source>
</evidence>
<dbReference type="Pfam" id="PF01037">
    <property type="entry name" value="AsnC_trans_reg"/>
    <property type="match status" value="1"/>
</dbReference>
<evidence type="ECO:0000313" key="7">
    <source>
        <dbReference type="Proteomes" id="UP000223828"/>
    </source>
</evidence>
<dbReference type="GO" id="GO:0043200">
    <property type="term" value="P:response to amino acid"/>
    <property type="evidence" value="ECO:0007669"/>
    <property type="project" value="TreeGrafter"/>
</dbReference>
<accession>A0A2C6WK78</accession>
<dbReference type="PRINTS" id="PR00033">
    <property type="entry name" value="HTHASNC"/>
</dbReference>
<keyword evidence="2" id="KW-0238">DNA-binding</keyword>
<dbReference type="InterPro" id="IPR036390">
    <property type="entry name" value="WH_DNA-bd_sf"/>
</dbReference>
<evidence type="ECO:0000256" key="2">
    <source>
        <dbReference type="ARBA" id="ARBA00023125"/>
    </source>
</evidence>
<keyword evidence="1" id="KW-0805">Transcription regulation</keyword>
<dbReference type="Proteomes" id="UP001056588">
    <property type="component" value="Chromosome"/>
</dbReference>
<dbReference type="InterPro" id="IPR011008">
    <property type="entry name" value="Dimeric_a/b-barrel"/>
</dbReference>
<evidence type="ECO:0000256" key="3">
    <source>
        <dbReference type="ARBA" id="ARBA00023163"/>
    </source>
</evidence>
<dbReference type="SUPFAM" id="SSF46785">
    <property type="entry name" value="Winged helix' DNA-binding domain"/>
    <property type="match status" value="1"/>
</dbReference>
<dbReference type="PANTHER" id="PTHR30154:SF53">
    <property type="entry name" value="HTH-TYPE TRANSCRIPTIONAL REGULATOR LRPC"/>
    <property type="match status" value="1"/>
</dbReference>
<dbReference type="InterPro" id="IPR000485">
    <property type="entry name" value="AsnC-type_HTH_dom"/>
</dbReference>
<gene>
    <name evidence="5" type="ORF">BTJ66_12905</name>
    <name evidence="6" type="ORF">MNY58_12930</name>
</gene>
<name>A0A2C6WK78_9STAP</name>
<dbReference type="EMBL" id="MRZN01000031">
    <property type="protein sequence ID" value="PHK48563.1"/>
    <property type="molecule type" value="Genomic_DNA"/>
</dbReference>
<dbReference type="AlphaFoldDB" id="A0A2C6WK78"/>
<organism evidence="5 7">
    <name type="scientific">Staphylococcus edaphicus</name>
    <dbReference type="NCBI Taxonomy" id="1955013"/>
    <lineage>
        <taxon>Bacteria</taxon>
        <taxon>Bacillati</taxon>
        <taxon>Bacillota</taxon>
        <taxon>Bacilli</taxon>
        <taxon>Bacillales</taxon>
        <taxon>Staphylococcaceae</taxon>
        <taxon>Staphylococcus</taxon>
    </lineage>
</organism>
<evidence type="ECO:0000313" key="8">
    <source>
        <dbReference type="Proteomes" id="UP001056588"/>
    </source>
</evidence>
<dbReference type="Pfam" id="PF13412">
    <property type="entry name" value="HTH_24"/>
    <property type="match status" value="1"/>
</dbReference>
<evidence type="ECO:0000259" key="4">
    <source>
        <dbReference type="PROSITE" id="PS50956"/>
    </source>
</evidence>
<dbReference type="PROSITE" id="PS50956">
    <property type="entry name" value="HTH_ASNC_2"/>
    <property type="match status" value="1"/>
</dbReference>
<reference evidence="5" key="3">
    <citation type="submission" date="2017-10" db="EMBL/GenBank/DDBJ databases">
        <authorList>
            <person name="Vrbovska V."/>
            <person name="Kovarovic V."/>
            <person name="Indrakova A."/>
        </authorList>
    </citation>
    <scope>NUCLEOTIDE SEQUENCE</scope>
    <source>
        <strain evidence="5">CCM 8730</strain>
    </source>
</reference>